<dbReference type="AlphaFoldDB" id="A0A0K0ILV5"/>
<dbReference type="CTD" id="66057409"/>
<proteinExistence type="predicted"/>
<evidence type="ECO:0000313" key="1">
    <source>
        <dbReference type="EMBL" id="CDQ01835.1"/>
    </source>
</evidence>
<protein>
    <submittedName>
        <fullName evidence="1">Bm1004</fullName>
    </submittedName>
</protein>
<accession>A0A4E9FHV4</accession>
<reference evidence="2" key="3">
    <citation type="submission" date="2019-04" db="EMBL/GenBank/DDBJ databases">
        <authorList>
            <person name="Howe K."/>
            <person name="Paulini M."/>
            <person name="Williams G."/>
        </authorList>
    </citation>
    <scope>NUCLEOTIDE SEQUENCE [LARGE SCALE GENOMIC DNA]</scope>
    <source>
        <strain evidence="2">FR3</strain>
    </source>
</reference>
<reference evidence="1" key="1">
    <citation type="journal article" date="2007" name="Science">
        <title>Draft genome of the filarial nematode parasite Brugia malayi.</title>
        <authorList>
            <person name="Ghedin E."/>
            <person name="Wang S."/>
            <person name="Spiro D."/>
            <person name="Caler E."/>
            <person name="Zhao Q."/>
            <person name="Crabtree J."/>
            <person name="Allen J.E."/>
            <person name="Delcher A.L."/>
            <person name="Guiliano D.B."/>
            <person name="Miranda-Saavedra D."/>
            <person name="Angiuoli S.V."/>
            <person name="Creasy T."/>
            <person name="Amedeo P."/>
            <person name="Haas B."/>
            <person name="El-Sayed N.M."/>
            <person name="Wortman J.R."/>
            <person name="Feldblyum T."/>
            <person name="Tallon L."/>
            <person name="Schatz M."/>
            <person name="Shumway M."/>
            <person name="Koo H."/>
            <person name="Salzberg S.L."/>
            <person name="Schobel S."/>
            <person name="Pertea M."/>
            <person name="Pop M."/>
            <person name="White O."/>
            <person name="Barton G.J."/>
            <person name="Carlow C.K."/>
            <person name="Crawford M.J."/>
            <person name="Daub J."/>
            <person name="Dimmic M.W."/>
            <person name="Estes C.F."/>
            <person name="Foster J.M."/>
            <person name="Ganatra M."/>
            <person name="Gregory W.F."/>
            <person name="Johnson N.M."/>
            <person name="Jin J."/>
            <person name="Komuniecki R."/>
            <person name="Korf I."/>
            <person name="Kumar S."/>
            <person name="Laney S."/>
            <person name="Li B.W."/>
            <person name="Li W."/>
            <person name="Lindblom T.H."/>
            <person name="Lustigman S."/>
            <person name="Ma D."/>
            <person name="Maina C.V."/>
            <person name="Martin D.M."/>
            <person name="McCarter J.P."/>
            <person name="McReynolds L."/>
            <person name="Mitreva M."/>
            <person name="Nutman T.B."/>
            <person name="Parkinson J."/>
            <person name="Peregrin-Alvarez J.M."/>
            <person name="Poole C."/>
            <person name="Ren Q."/>
            <person name="Saunders L."/>
            <person name="Sluder A.E."/>
            <person name="Smith K."/>
            <person name="Stanke M."/>
            <person name="Unnasch T.R."/>
            <person name="Ware J."/>
            <person name="Wei A.D."/>
            <person name="Weil G."/>
            <person name="Williams D.J."/>
            <person name="Zhang Y."/>
            <person name="Williams S.A."/>
            <person name="Fraser-Liggett C."/>
            <person name="Slatko B."/>
            <person name="Blaxter M.L."/>
            <person name="Scott A.L."/>
        </authorList>
    </citation>
    <scope>NUCLEOTIDE SEQUENCE</scope>
    <source>
        <strain evidence="1">FR3</strain>
    </source>
</reference>
<sequence>MVFSAWLGFVPTKEKCSAYIYVNYHIFLFVKRYVRSAEKCVVLAHRFSGRKIFEKV</sequence>
<organism evidence="1">
    <name type="scientific">Brugia malayi</name>
    <name type="common">Filarial nematode worm</name>
    <dbReference type="NCBI Taxonomy" id="6279"/>
    <lineage>
        <taxon>Eukaryota</taxon>
        <taxon>Metazoa</taxon>
        <taxon>Ecdysozoa</taxon>
        <taxon>Nematoda</taxon>
        <taxon>Chromadorea</taxon>
        <taxon>Rhabditida</taxon>
        <taxon>Spirurina</taxon>
        <taxon>Spiruromorpha</taxon>
        <taxon>Filarioidea</taxon>
        <taxon>Onchocercidae</taxon>
        <taxon>Brugia</taxon>
    </lineage>
</organism>
<gene>
    <name evidence="1 2" type="ORF">Bm1004</name>
    <name evidence="2" type="ORF">BM_BM1004</name>
    <name evidence="1" type="ORF">BM_Bm1004</name>
</gene>
<name>A0A0K0ILV5_BRUMA</name>
<dbReference type="GeneID" id="66057409"/>
<evidence type="ECO:0000313" key="2">
    <source>
        <dbReference type="EMBL" id="VIO95954.1"/>
    </source>
</evidence>
<dbReference type="RefSeq" id="XP_042936028.1">
    <property type="nucleotide sequence ID" value="XM_043080094.1"/>
</dbReference>
<dbReference type="KEGG" id="bmy:BM_BM1004"/>
<dbReference type="EMBL" id="LN857024">
    <property type="protein sequence ID" value="CDQ01835.1"/>
    <property type="molecule type" value="Genomic_DNA"/>
</dbReference>
<reference evidence="1" key="2">
    <citation type="submission" date="2012-12" db="EMBL/GenBank/DDBJ databases">
        <authorList>
            <person name="Gao Y.W."/>
            <person name="Fan S.T."/>
            <person name="Sun H.T."/>
            <person name="Wang Z."/>
            <person name="Gao X.L."/>
            <person name="Li Y.G."/>
            <person name="Wang T.C."/>
            <person name="Zhang K."/>
            <person name="Xu W.W."/>
            <person name="Yu Z.J."/>
            <person name="Xia X.Z."/>
        </authorList>
    </citation>
    <scope>NUCLEOTIDE SEQUENCE</scope>
    <source>
        <strain evidence="1">FR3</strain>
    </source>
</reference>
<accession>A0A0K0ILV5</accession>
<dbReference type="EMBL" id="CAAKNF010000194">
    <property type="protein sequence ID" value="VIO95954.1"/>
    <property type="molecule type" value="Genomic_DNA"/>
</dbReference>